<dbReference type="PIRSF" id="PIRSF001563">
    <property type="entry name" value="Folylpolyglu_synth"/>
    <property type="match status" value="1"/>
</dbReference>
<dbReference type="EC" id="6.3.2.12" evidence="6"/>
<dbReference type="InterPro" id="IPR018109">
    <property type="entry name" value="Folylpolyglutamate_synth_CS"/>
</dbReference>
<feature type="domain" description="Mur ligase central" evidence="24">
    <location>
        <begin position="50"/>
        <end position="270"/>
    </location>
</feature>
<comment type="function">
    <text evidence="2">Functions in two distinct reactions of the de novo folate biosynthetic pathway. Catalyzes the addition of a glutamate residue to dihydropteroate (7,8-dihydropteroate or H2Pte) to form dihydrofolate (7,8-dihydrofolate monoglutamate or H2Pte-Glu). Also catalyzes successive additions of L-glutamate to tetrahydrofolate or 10-formyltetrahydrofolate or 5,10-methylenetetrahydrofolate, leading to folylpolyglutamate derivatives.</text>
</comment>
<evidence type="ECO:0000256" key="17">
    <source>
        <dbReference type="ARBA" id="ARBA00032510"/>
    </source>
</evidence>
<evidence type="ECO:0000256" key="5">
    <source>
        <dbReference type="ARBA" id="ARBA00008276"/>
    </source>
</evidence>
<dbReference type="Gene3D" id="3.90.190.20">
    <property type="entry name" value="Mur ligase, C-terminal domain"/>
    <property type="match status" value="1"/>
</dbReference>
<dbReference type="PANTHER" id="PTHR11136">
    <property type="entry name" value="FOLYLPOLYGLUTAMATE SYNTHASE-RELATED"/>
    <property type="match status" value="1"/>
</dbReference>
<evidence type="ECO:0000256" key="4">
    <source>
        <dbReference type="ARBA" id="ARBA00005150"/>
    </source>
</evidence>
<comment type="catalytic activity">
    <reaction evidence="19">
        <text>10-formyltetrahydrofolyl-(gamma-L-Glu)(n) + L-glutamate + ATP = 10-formyltetrahydrofolyl-(gamma-L-Glu)(n+1) + ADP + phosphate + H(+)</text>
        <dbReference type="Rhea" id="RHEA:51904"/>
        <dbReference type="Rhea" id="RHEA-COMP:13088"/>
        <dbReference type="Rhea" id="RHEA-COMP:14300"/>
        <dbReference type="ChEBI" id="CHEBI:15378"/>
        <dbReference type="ChEBI" id="CHEBI:29985"/>
        <dbReference type="ChEBI" id="CHEBI:30616"/>
        <dbReference type="ChEBI" id="CHEBI:43474"/>
        <dbReference type="ChEBI" id="CHEBI:134413"/>
        <dbReference type="ChEBI" id="CHEBI:456216"/>
        <dbReference type="EC" id="6.3.2.17"/>
    </reaction>
</comment>
<comment type="cofactor">
    <cofactor evidence="1">
        <name>Mg(2+)</name>
        <dbReference type="ChEBI" id="CHEBI:18420"/>
    </cofactor>
</comment>
<evidence type="ECO:0000256" key="22">
    <source>
        <dbReference type="PIRNR" id="PIRNR001563"/>
    </source>
</evidence>
<comment type="caution">
    <text evidence="25">The sequence shown here is derived from an EMBL/GenBank/DDBJ whole genome shotgun (WGS) entry which is preliminary data.</text>
</comment>
<dbReference type="PROSITE" id="PS01012">
    <property type="entry name" value="FOLYLPOLYGLU_SYNT_2"/>
    <property type="match status" value="1"/>
</dbReference>
<evidence type="ECO:0000256" key="10">
    <source>
        <dbReference type="ARBA" id="ARBA00022723"/>
    </source>
</evidence>
<dbReference type="InterPro" id="IPR036615">
    <property type="entry name" value="Mur_ligase_C_dom_sf"/>
</dbReference>
<dbReference type="InterPro" id="IPR004101">
    <property type="entry name" value="Mur_ligase_C"/>
</dbReference>
<keyword evidence="10" id="KW-0479">Metal-binding</keyword>
<dbReference type="EC" id="6.3.2.17" evidence="7"/>
<dbReference type="Gene3D" id="3.40.1190.10">
    <property type="entry name" value="Mur-like, catalytic domain"/>
    <property type="match status" value="1"/>
</dbReference>
<dbReference type="GO" id="GO:0004326">
    <property type="term" value="F:tetrahydrofolylpolyglutamate synthase activity"/>
    <property type="evidence" value="ECO:0007669"/>
    <property type="project" value="UniProtKB-EC"/>
</dbReference>
<evidence type="ECO:0000256" key="13">
    <source>
        <dbReference type="ARBA" id="ARBA00022842"/>
    </source>
</evidence>
<evidence type="ECO:0000256" key="14">
    <source>
        <dbReference type="ARBA" id="ARBA00022909"/>
    </source>
</evidence>
<proteinExistence type="inferred from homology"/>
<dbReference type="GO" id="GO:0008841">
    <property type="term" value="F:dihydrofolate synthase activity"/>
    <property type="evidence" value="ECO:0007669"/>
    <property type="project" value="UniProtKB-EC"/>
</dbReference>
<comment type="pathway">
    <text evidence="4">Cofactor biosynthesis; tetrahydrofolylpolyglutamate biosynthesis.</text>
</comment>
<dbReference type="AlphaFoldDB" id="A0AA37V273"/>
<keyword evidence="26" id="KW-1185">Reference proteome</keyword>
<evidence type="ECO:0000256" key="16">
    <source>
        <dbReference type="ARBA" id="ARBA00030592"/>
    </source>
</evidence>
<accession>A0AA37V273</accession>
<dbReference type="FunFam" id="3.40.1190.10:FF:000011">
    <property type="entry name" value="Folylpolyglutamate synthase/dihydrofolate synthase"/>
    <property type="match status" value="1"/>
</dbReference>
<name>A0AA37V273_9BACT</name>
<evidence type="ECO:0000259" key="23">
    <source>
        <dbReference type="Pfam" id="PF02875"/>
    </source>
</evidence>
<evidence type="ECO:0000256" key="8">
    <source>
        <dbReference type="ARBA" id="ARBA00019357"/>
    </source>
</evidence>
<dbReference type="Pfam" id="PF02875">
    <property type="entry name" value="Mur_ligase_C"/>
    <property type="match status" value="1"/>
</dbReference>
<dbReference type="EMBL" id="BRXS01000006">
    <property type="protein sequence ID" value="GLC27370.1"/>
    <property type="molecule type" value="Genomic_DNA"/>
</dbReference>
<feature type="domain" description="Mur ligase C-terminal" evidence="23">
    <location>
        <begin position="296"/>
        <end position="413"/>
    </location>
</feature>
<dbReference type="GO" id="GO:0046656">
    <property type="term" value="P:folic acid biosynthetic process"/>
    <property type="evidence" value="ECO:0007669"/>
    <property type="project" value="UniProtKB-KW"/>
</dbReference>
<comment type="catalytic activity">
    <reaction evidence="18">
        <text>(6S)-5,6,7,8-tetrahydrofolyl-(gamma-L-Glu)(n) + L-glutamate + ATP = (6S)-5,6,7,8-tetrahydrofolyl-(gamma-L-Glu)(n+1) + ADP + phosphate + H(+)</text>
        <dbReference type="Rhea" id="RHEA:10580"/>
        <dbReference type="Rhea" id="RHEA-COMP:14738"/>
        <dbReference type="Rhea" id="RHEA-COMP:14740"/>
        <dbReference type="ChEBI" id="CHEBI:15378"/>
        <dbReference type="ChEBI" id="CHEBI:29985"/>
        <dbReference type="ChEBI" id="CHEBI:30616"/>
        <dbReference type="ChEBI" id="CHEBI:43474"/>
        <dbReference type="ChEBI" id="CHEBI:141005"/>
        <dbReference type="ChEBI" id="CHEBI:456216"/>
        <dbReference type="EC" id="6.3.2.17"/>
    </reaction>
</comment>
<keyword evidence="13" id="KW-0460">Magnesium</keyword>
<evidence type="ECO:0000259" key="24">
    <source>
        <dbReference type="Pfam" id="PF08245"/>
    </source>
</evidence>
<organism evidence="25 26">
    <name type="scientific">Roseisolibacter agri</name>
    <dbReference type="NCBI Taxonomy" id="2014610"/>
    <lineage>
        <taxon>Bacteria</taxon>
        <taxon>Pseudomonadati</taxon>
        <taxon>Gemmatimonadota</taxon>
        <taxon>Gemmatimonadia</taxon>
        <taxon>Gemmatimonadales</taxon>
        <taxon>Gemmatimonadaceae</taxon>
        <taxon>Roseisolibacter</taxon>
    </lineage>
</organism>
<dbReference type="InterPro" id="IPR013221">
    <property type="entry name" value="Mur_ligase_cen"/>
</dbReference>
<evidence type="ECO:0000256" key="20">
    <source>
        <dbReference type="ARBA" id="ARBA00049035"/>
    </source>
</evidence>
<keyword evidence="14" id="KW-0289">Folate biosynthesis</keyword>
<gene>
    <name evidence="25" type="ORF">rosag_38830</name>
</gene>
<protein>
    <recommendedName>
        <fullName evidence="8">Dihydrofolate synthase/folylpolyglutamate synthase</fullName>
        <ecNumber evidence="6">6.3.2.12</ecNumber>
        <ecNumber evidence="7">6.3.2.17</ecNumber>
    </recommendedName>
    <alternativeName>
        <fullName evidence="17">Folylpoly-gamma-glutamate synthetase-dihydrofolate synthetase</fullName>
    </alternativeName>
    <alternativeName>
        <fullName evidence="15">Folylpolyglutamate synthetase</fullName>
    </alternativeName>
    <alternativeName>
        <fullName evidence="16">Tetrahydrofolylpolyglutamate synthase</fullName>
    </alternativeName>
</protein>
<dbReference type="RefSeq" id="WP_284351811.1">
    <property type="nucleotide sequence ID" value="NZ_BRXS01000006.1"/>
</dbReference>
<dbReference type="GO" id="GO:0005737">
    <property type="term" value="C:cytoplasm"/>
    <property type="evidence" value="ECO:0007669"/>
    <property type="project" value="TreeGrafter"/>
</dbReference>
<evidence type="ECO:0000256" key="3">
    <source>
        <dbReference type="ARBA" id="ARBA00004799"/>
    </source>
</evidence>
<evidence type="ECO:0000256" key="19">
    <source>
        <dbReference type="ARBA" id="ARBA00047808"/>
    </source>
</evidence>
<evidence type="ECO:0000313" key="26">
    <source>
        <dbReference type="Proteomes" id="UP001161325"/>
    </source>
</evidence>
<dbReference type="GO" id="GO:0005524">
    <property type="term" value="F:ATP binding"/>
    <property type="evidence" value="ECO:0007669"/>
    <property type="project" value="UniProtKB-KW"/>
</dbReference>
<dbReference type="NCBIfam" id="TIGR01499">
    <property type="entry name" value="folC"/>
    <property type="match status" value="1"/>
</dbReference>
<evidence type="ECO:0000256" key="21">
    <source>
        <dbReference type="ARBA" id="ARBA00049161"/>
    </source>
</evidence>
<dbReference type="InterPro" id="IPR001645">
    <property type="entry name" value="Folylpolyglutamate_synth"/>
</dbReference>
<evidence type="ECO:0000256" key="1">
    <source>
        <dbReference type="ARBA" id="ARBA00001946"/>
    </source>
</evidence>
<evidence type="ECO:0000256" key="18">
    <source>
        <dbReference type="ARBA" id="ARBA00047493"/>
    </source>
</evidence>
<evidence type="ECO:0000256" key="15">
    <source>
        <dbReference type="ARBA" id="ARBA00030048"/>
    </source>
</evidence>
<dbReference type="PANTHER" id="PTHR11136:SF0">
    <property type="entry name" value="DIHYDROFOLATE SYNTHETASE-RELATED"/>
    <property type="match status" value="1"/>
</dbReference>
<dbReference type="InterPro" id="IPR036565">
    <property type="entry name" value="Mur-like_cat_sf"/>
</dbReference>
<dbReference type="SUPFAM" id="SSF53623">
    <property type="entry name" value="MurD-like peptide ligases, catalytic domain"/>
    <property type="match status" value="1"/>
</dbReference>
<comment type="catalytic activity">
    <reaction evidence="21">
        <text>7,8-dihydropteroate + L-glutamate + ATP = 7,8-dihydrofolate + ADP + phosphate + H(+)</text>
        <dbReference type="Rhea" id="RHEA:23584"/>
        <dbReference type="ChEBI" id="CHEBI:15378"/>
        <dbReference type="ChEBI" id="CHEBI:17839"/>
        <dbReference type="ChEBI" id="CHEBI:29985"/>
        <dbReference type="ChEBI" id="CHEBI:30616"/>
        <dbReference type="ChEBI" id="CHEBI:43474"/>
        <dbReference type="ChEBI" id="CHEBI:57451"/>
        <dbReference type="ChEBI" id="CHEBI:456216"/>
        <dbReference type="EC" id="6.3.2.12"/>
    </reaction>
</comment>
<evidence type="ECO:0000256" key="9">
    <source>
        <dbReference type="ARBA" id="ARBA00022598"/>
    </source>
</evidence>
<evidence type="ECO:0000313" key="25">
    <source>
        <dbReference type="EMBL" id="GLC27370.1"/>
    </source>
</evidence>
<dbReference type="GO" id="GO:0046872">
    <property type="term" value="F:metal ion binding"/>
    <property type="evidence" value="ECO:0007669"/>
    <property type="project" value="UniProtKB-KW"/>
</dbReference>
<comment type="pathway">
    <text evidence="3">Cofactor biosynthesis; tetrahydrofolate biosynthesis; 7,8-dihydrofolate from 2-amino-4-hydroxy-6-hydroxymethyl-7,8-dihydropteridine diphosphate and 4-aminobenzoate: step 2/2.</text>
</comment>
<comment type="similarity">
    <text evidence="5 22">Belongs to the folylpolyglutamate synthase family.</text>
</comment>
<keyword evidence="11 22" id="KW-0547">Nucleotide-binding</keyword>
<comment type="catalytic activity">
    <reaction evidence="20">
        <text>(6R)-5,10-methylenetetrahydrofolyl-(gamma-L-Glu)(n) + L-glutamate + ATP = (6R)-5,10-methylenetetrahydrofolyl-(gamma-L-Glu)(n+1) + ADP + phosphate + H(+)</text>
        <dbReference type="Rhea" id="RHEA:51912"/>
        <dbReference type="Rhea" id="RHEA-COMP:13257"/>
        <dbReference type="Rhea" id="RHEA-COMP:13258"/>
        <dbReference type="ChEBI" id="CHEBI:15378"/>
        <dbReference type="ChEBI" id="CHEBI:29985"/>
        <dbReference type="ChEBI" id="CHEBI:30616"/>
        <dbReference type="ChEBI" id="CHEBI:43474"/>
        <dbReference type="ChEBI" id="CHEBI:136572"/>
        <dbReference type="ChEBI" id="CHEBI:456216"/>
        <dbReference type="EC" id="6.3.2.17"/>
    </reaction>
</comment>
<sequence length="430" mass="45414">MASLPAGAYQDALSRLFARTGGTSRYGLDRIRALLRALGDPHLAVPVFHVAGTNGKGSTVATLEAVLRARGHRVARFTSPHLVDFRERIVVQGRPIEEAAVVDFLARWMPTAERVGATFFEITTALAFDHFARAGVDVAVVETGLGGRLDSTNVVEPLVAGVTAIGLDHTELLGDTRERIAVEKAGIYKAGAPAVVGELDPAIRAVLVGRAQAAGATPIREVAAECTVRDVRVGHEGTAFELEAPFGRARLVTPLLGGFQAHNVATALTMLDAAGPAWRVTAAEAAPALADVRLPGRFQWAGRYLFDVAHNPDGARVLAATLAELAPARPVAALVTVLADKDWRGMLQALAPAVDHFVLSTAPTAPPGRVWHPEEAQAFAAAHGWSAMLEPDFDQALARAESLGETVLVTGSFHTVGDAMLRLQVDPLAR</sequence>
<evidence type="ECO:0000256" key="11">
    <source>
        <dbReference type="ARBA" id="ARBA00022741"/>
    </source>
</evidence>
<dbReference type="SUPFAM" id="SSF53244">
    <property type="entry name" value="MurD-like peptide ligases, peptide-binding domain"/>
    <property type="match status" value="1"/>
</dbReference>
<dbReference type="Proteomes" id="UP001161325">
    <property type="component" value="Unassembled WGS sequence"/>
</dbReference>
<evidence type="ECO:0000256" key="2">
    <source>
        <dbReference type="ARBA" id="ARBA00002714"/>
    </source>
</evidence>
<keyword evidence="12 22" id="KW-0067">ATP-binding</keyword>
<keyword evidence="9 22" id="KW-0436">Ligase</keyword>
<evidence type="ECO:0000256" key="7">
    <source>
        <dbReference type="ARBA" id="ARBA00013025"/>
    </source>
</evidence>
<dbReference type="Pfam" id="PF08245">
    <property type="entry name" value="Mur_ligase_M"/>
    <property type="match status" value="1"/>
</dbReference>
<evidence type="ECO:0000256" key="6">
    <source>
        <dbReference type="ARBA" id="ARBA00013023"/>
    </source>
</evidence>
<reference evidence="25" key="1">
    <citation type="submission" date="2022-08" db="EMBL/GenBank/DDBJ databases">
        <title>Draft genome sequencing of Roseisolibacter agri AW1220.</title>
        <authorList>
            <person name="Tobiishi Y."/>
            <person name="Tonouchi A."/>
        </authorList>
    </citation>
    <scope>NUCLEOTIDE SEQUENCE</scope>
    <source>
        <strain evidence="25">AW1220</strain>
    </source>
</reference>
<evidence type="ECO:0000256" key="12">
    <source>
        <dbReference type="ARBA" id="ARBA00022840"/>
    </source>
</evidence>